<comment type="caution">
    <text evidence="2">The sequence shown here is derived from an EMBL/GenBank/DDBJ whole genome shotgun (WGS) entry which is preliminary data.</text>
</comment>
<evidence type="ECO:0000313" key="2">
    <source>
        <dbReference type="EMBL" id="KNE88268.1"/>
    </source>
</evidence>
<proteinExistence type="predicted"/>
<reference evidence="3" key="1">
    <citation type="submission" date="2014-03" db="EMBL/GenBank/DDBJ databases">
        <title>The Genome Sequence of Puccinia striiformis f. sp. tritici PST-78.</title>
        <authorList>
            <consortium name="The Broad Institute Genome Sequencing Platform"/>
            <person name="Cuomo C."/>
            <person name="Hulbert S."/>
            <person name="Chen X."/>
            <person name="Walker B."/>
            <person name="Young S.K."/>
            <person name="Zeng Q."/>
            <person name="Gargeya S."/>
            <person name="Fitzgerald M."/>
            <person name="Haas B."/>
            <person name="Abouelleil A."/>
            <person name="Alvarado L."/>
            <person name="Arachchi H.M."/>
            <person name="Berlin A.M."/>
            <person name="Chapman S.B."/>
            <person name="Goldberg J."/>
            <person name="Griggs A."/>
            <person name="Gujja S."/>
            <person name="Hansen M."/>
            <person name="Howarth C."/>
            <person name="Imamovic A."/>
            <person name="Larimer J."/>
            <person name="McCowan C."/>
            <person name="Montmayeur A."/>
            <person name="Murphy C."/>
            <person name="Neiman D."/>
            <person name="Pearson M."/>
            <person name="Priest M."/>
            <person name="Roberts A."/>
            <person name="Saif S."/>
            <person name="Shea T."/>
            <person name="Sisk P."/>
            <person name="Sykes S."/>
            <person name="Wortman J."/>
            <person name="Nusbaum C."/>
            <person name="Birren B."/>
        </authorList>
    </citation>
    <scope>NUCLEOTIDE SEQUENCE [LARGE SCALE GENOMIC DNA]</scope>
    <source>
        <strain evidence="3">race PST-78</strain>
    </source>
</reference>
<evidence type="ECO:0000313" key="3">
    <source>
        <dbReference type="Proteomes" id="UP000054564"/>
    </source>
</evidence>
<dbReference type="EMBL" id="AJIL01002586">
    <property type="protein sequence ID" value="KNE88268.1"/>
    <property type="molecule type" value="Genomic_DNA"/>
</dbReference>
<feature type="region of interest" description="Disordered" evidence="1">
    <location>
        <begin position="1"/>
        <end position="64"/>
    </location>
</feature>
<protein>
    <submittedName>
        <fullName evidence="2">Uncharacterized protein</fullName>
    </submittedName>
</protein>
<feature type="compositionally biased region" description="Acidic residues" evidence="1">
    <location>
        <begin position="18"/>
        <end position="30"/>
    </location>
</feature>
<dbReference type="AlphaFoldDB" id="A0A0L0UML3"/>
<keyword evidence="3" id="KW-1185">Reference proteome</keyword>
<evidence type="ECO:0000256" key="1">
    <source>
        <dbReference type="SAM" id="MobiDB-lite"/>
    </source>
</evidence>
<dbReference type="Proteomes" id="UP000054564">
    <property type="component" value="Unassembled WGS sequence"/>
</dbReference>
<sequence>AILRPFGPPKRTAGGTEEPADSDGEEEAQDLVDNFNAAEGDSDSDSGNEMVDGTEVTDGELQPNDELTLQDIQDLEEEDDNDAYTTGSCRQTLAKFRAIATKLKKSPNSKAKFLDLCQENECEKPHNIERDVPTRWNSTYKQIASVVRCEKALLVWQRDKQYGTPRRSHINQADIVLAQDLVQVLEQ</sequence>
<feature type="non-terminal residue" evidence="2">
    <location>
        <position position="187"/>
    </location>
</feature>
<accession>A0A0L0UML3</accession>
<dbReference type="STRING" id="1165861.A0A0L0UML3"/>
<name>A0A0L0UML3_9BASI</name>
<gene>
    <name evidence="2" type="ORF">PSTG_18335</name>
</gene>
<organism evidence="2 3">
    <name type="scientific">Puccinia striiformis f. sp. tritici PST-78</name>
    <dbReference type="NCBI Taxonomy" id="1165861"/>
    <lineage>
        <taxon>Eukaryota</taxon>
        <taxon>Fungi</taxon>
        <taxon>Dikarya</taxon>
        <taxon>Basidiomycota</taxon>
        <taxon>Pucciniomycotina</taxon>
        <taxon>Pucciniomycetes</taxon>
        <taxon>Pucciniales</taxon>
        <taxon>Pucciniaceae</taxon>
        <taxon>Puccinia</taxon>
    </lineage>
</organism>
<feature type="non-terminal residue" evidence="2">
    <location>
        <position position="1"/>
    </location>
</feature>